<evidence type="ECO:0000313" key="8">
    <source>
        <dbReference type="Proteomes" id="UP000198309"/>
    </source>
</evidence>
<keyword evidence="3" id="KW-0328">Glycosyltransferase</keyword>
<dbReference type="InterPro" id="IPR050834">
    <property type="entry name" value="Glycosyltransf_2"/>
</dbReference>
<evidence type="ECO:0000256" key="2">
    <source>
        <dbReference type="ARBA" id="ARBA00022519"/>
    </source>
</evidence>
<keyword evidence="2" id="KW-1003">Cell membrane</keyword>
<evidence type="ECO:0000256" key="4">
    <source>
        <dbReference type="ARBA" id="ARBA00022679"/>
    </source>
</evidence>
<gene>
    <name evidence="6" type="ORF">SAMN05216189_1009160</name>
    <name evidence="7" type="ORF">SAMN06295949_106221</name>
</gene>
<name>A0A239H7B1_9PSED</name>
<dbReference type="AlphaFoldDB" id="A0A239H7B1"/>
<reference evidence="7 8" key="2">
    <citation type="submission" date="2017-06" db="EMBL/GenBank/DDBJ databases">
        <authorList>
            <person name="Varghese N."/>
            <person name="Submissions S."/>
        </authorList>
    </citation>
    <scope>NUCLEOTIDE SEQUENCE [LARGE SCALE GENOMIC DNA]</scope>
    <source>
        <strain evidence="7 8">RLD-1</strain>
    </source>
</reference>
<proteinExistence type="inferred from homology"/>
<dbReference type="Proteomes" id="UP000198309">
    <property type="component" value="Unassembled WGS sequence"/>
</dbReference>
<reference evidence="6 9" key="1">
    <citation type="submission" date="2016-10" db="EMBL/GenBank/DDBJ databases">
        <authorList>
            <person name="de Groot N.N."/>
        </authorList>
    </citation>
    <scope>NUCLEOTIDE SEQUENCE [LARGE SCALE GENOMIC DNA]</scope>
    <source>
        <strain evidence="6 9">CCM 7361</strain>
    </source>
</reference>
<dbReference type="CDD" id="cd04196">
    <property type="entry name" value="GT_2_like_d"/>
    <property type="match status" value="1"/>
</dbReference>
<keyword evidence="2" id="KW-0997">Cell inner membrane</keyword>
<feature type="domain" description="Glycosyltransferase 2-like" evidence="5">
    <location>
        <begin position="4"/>
        <end position="95"/>
    </location>
</feature>
<dbReference type="Proteomes" id="UP000199693">
    <property type="component" value="Unassembled WGS sequence"/>
</dbReference>
<evidence type="ECO:0000256" key="1">
    <source>
        <dbReference type="ARBA" id="ARBA00006739"/>
    </source>
</evidence>
<comment type="similarity">
    <text evidence="1">Belongs to the glycosyltransferase 2 family.</text>
</comment>
<dbReference type="PANTHER" id="PTHR43685">
    <property type="entry name" value="GLYCOSYLTRANSFERASE"/>
    <property type="match status" value="1"/>
</dbReference>
<evidence type="ECO:0000256" key="3">
    <source>
        <dbReference type="ARBA" id="ARBA00022676"/>
    </source>
</evidence>
<sequence>MEQLDSLISQTYGDWIIHASDDGSRDATLSILQRYQRQLGEGRLVLHQGPAKGFAANFLSLVRAAGVQACYYAFCDQDDIWAPEKLERGLAWISSRPTEKPLLHCSRTRLIDEAGKPIGLSPLFEAPLSFENALVQSIAGGNTMLFNEETRKLLATTRESSHIVSHDWWSYILVTGCGGEVCYDPEPTLNYRQHSQNLIGSNISIRGRLQRLRRLLKGTFKTWNEANLAALAPMRNHLTPHSLEVLDLFARARTAPLLQRLRLVRKAGIYRQTFQGNLGLFIATLFQRF</sequence>
<keyword evidence="2" id="KW-0472">Membrane</keyword>
<dbReference type="EMBL" id="FNEC01000009">
    <property type="protein sequence ID" value="SDI85501.1"/>
    <property type="molecule type" value="Genomic_DNA"/>
</dbReference>
<dbReference type="SUPFAM" id="SSF53448">
    <property type="entry name" value="Nucleotide-diphospho-sugar transferases"/>
    <property type="match status" value="1"/>
</dbReference>
<dbReference type="PANTHER" id="PTHR43685:SF5">
    <property type="entry name" value="GLYCOSYLTRANSFERASE EPSE-RELATED"/>
    <property type="match status" value="1"/>
</dbReference>
<organism evidence="6 9">
    <name type="scientific">Pseudomonas delhiensis</name>
    <dbReference type="NCBI Taxonomy" id="366289"/>
    <lineage>
        <taxon>Bacteria</taxon>
        <taxon>Pseudomonadati</taxon>
        <taxon>Pseudomonadota</taxon>
        <taxon>Gammaproteobacteria</taxon>
        <taxon>Pseudomonadales</taxon>
        <taxon>Pseudomonadaceae</taxon>
        <taxon>Pseudomonas</taxon>
    </lineage>
</organism>
<evidence type="ECO:0000313" key="7">
    <source>
        <dbReference type="EMBL" id="SNS77071.1"/>
    </source>
</evidence>
<dbReference type="InterPro" id="IPR029044">
    <property type="entry name" value="Nucleotide-diphossugar_trans"/>
</dbReference>
<dbReference type="GO" id="GO:0016757">
    <property type="term" value="F:glycosyltransferase activity"/>
    <property type="evidence" value="ECO:0007669"/>
    <property type="project" value="UniProtKB-KW"/>
</dbReference>
<dbReference type="Gene3D" id="3.90.550.10">
    <property type="entry name" value="Spore Coat Polysaccharide Biosynthesis Protein SpsA, Chain A"/>
    <property type="match status" value="1"/>
</dbReference>
<evidence type="ECO:0000313" key="9">
    <source>
        <dbReference type="Proteomes" id="UP000199693"/>
    </source>
</evidence>
<protein>
    <submittedName>
        <fullName evidence="6">Glycosyltransferase involved in cell wall bisynthesis</fullName>
    </submittedName>
</protein>
<dbReference type="Pfam" id="PF00535">
    <property type="entry name" value="Glycos_transf_2"/>
    <property type="match status" value="1"/>
</dbReference>
<accession>A0A239H7B1</accession>
<keyword evidence="8" id="KW-1185">Reference proteome</keyword>
<dbReference type="InterPro" id="IPR001173">
    <property type="entry name" value="Glyco_trans_2-like"/>
</dbReference>
<evidence type="ECO:0000259" key="5">
    <source>
        <dbReference type="Pfam" id="PF00535"/>
    </source>
</evidence>
<evidence type="ECO:0000313" key="6">
    <source>
        <dbReference type="EMBL" id="SDI85501.1"/>
    </source>
</evidence>
<dbReference type="EMBL" id="FZPC01000006">
    <property type="protein sequence ID" value="SNS77071.1"/>
    <property type="molecule type" value="Genomic_DNA"/>
</dbReference>
<keyword evidence="4 6" id="KW-0808">Transferase</keyword>